<evidence type="ECO:0000313" key="2">
    <source>
        <dbReference type="EMBL" id="QGM28494.1"/>
    </source>
</evidence>
<reference evidence="3" key="1">
    <citation type="submission" date="2019-11" db="EMBL/GenBank/DDBJ databases">
        <title>Escherichia coli 1916D6.</title>
        <authorList>
            <person name="Yao H."/>
            <person name="Du X."/>
            <person name="Yu R."/>
            <person name="Li A."/>
        </authorList>
    </citation>
    <scope>NUCLEOTIDE SEQUENCE [LARGE SCALE GENOMIC DNA]</scope>
    <source>
        <strain evidence="3">19110F47</strain>
    </source>
</reference>
<dbReference type="AlphaFoldDB" id="A0AAP9GWP8"/>
<dbReference type="EMBL" id="CP046045">
    <property type="protein sequence ID" value="QGM28494.1"/>
    <property type="molecule type" value="Genomic_DNA"/>
</dbReference>
<dbReference type="RefSeq" id="WP_154321103.1">
    <property type="nucleotide sequence ID" value="NZ_CP046045.1"/>
</dbReference>
<gene>
    <name evidence="2" type="ORF">GJD93_12780</name>
</gene>
<dbReference type="Pfam" id="PF09917">
    <property type="entry name" value="DUF2147"/>
    <property type="match status" value="1"/>
</dbReference>
<organism evidence="2 3">
    <name type="scientific">Acinetobacter towneri</name>
    <dbReference type="NCBI Taxonomy" id="202956"/>
    <lineage>
        <taxon>Bacteria</taxon>
        <taxon>Pseudomonadati</taxon>
        <taxon>Pseudomonadota</taxon>
        <taxon>Gammaproteobacteria</taxon>
        <taxon>Moraxellales</taxon>
        <taxon>Moraxellaceae</taxon>
        <taxon>Acinetobacter</taxon>
    </lineage>
</organism>
<dbReference type="Proteomes" id="UP000405075">
    <property type="component" value="Chromosome"/>
</dbReference>
<name>A0AAP9GWP8_9GAMM</name>
<feature type="domain" description="DUF2147" evidence="1">
    <location>
        <begin position="30"/>
        <end position="151"/>
    </location>
</feature>
<dbReference type="Gene3D" id="2.40.128.520">
    <property type="match status" value="1"/>
</dbReference>
<dbReference type="PANTHER" id="PTHR36919">
    <property type="entry name" value="BLR1215 PROTEIN"/>
    <property type="match status" value="1"/>
</dbReference>
<dbReference type="PANTHER" id="PTHR36919:SF3">
    <property type="entry name" value="BLL5882 PROTEIN"/>
    <property type="match status" value="1"/>
</dbReference>
<sequence length="153" mass="16949">MKINFRGIFVGLVLTTLSSVGFAESDLLVGKWKTIDDRTGYSRADVEIRKKPDGTYEGIIVETRNIPGAEKMVICSNCPGNLKNKPFIGLPFIWGFKQDAKNPREFNQGHVLDPIGGKVYKGKARLSANGKRLTLRGYVGVSVIGRSVTWVKY</sequence>
<dbReference type="InterPro" id="IPR019223">
    <property type="entry name" value="DUF2147"/>
</dbReference>
<accession>A0AAP9GWP8</accession>
<evidence type="ECO:0000259" key="1">
    <source>
        <dbReference type="Pfam" id="PF09917"/>
    </source>
</evidence>
<protein>
    <submittedName>
        <fullName evidence="2">DUF2147 domain-containing protein</fullName>
    </submittedName>
</protein>
<proteinExistence type="predicted"/>
<evidence type="ECO:0000313" key="3">
    <source>
        <dbReference type="Proteomes" id="UP000405075"/>
    </source>
</evidence>